<reference evidence="1" key="1">
    <citation type="submission" date="2018-02" db="EMBL/GenBank/DDBJ databases">
        <title>Rhizophora mucronata_Transcriptome.</title>
        <authorList>
            <person name="Meera S.P."/>
            <person name="Sreeshan A."/>
            <person name="Augustine A."/>
        </authorList>
    </citation>
    <scope>NUCLEOTIDE SEQUENCE</scope>
    <source>
        <tissue evidence="1">Leaf</tissue>
    </source>
</reference>
<dbReference type="AlphaFoldDB" id="A0A2P2P0R3"/>
<accession>A0A2P2P0R3</accession>
<dbReference type="EMBL" id="GGEC01067829">
    <property type="protein sequence ID" value="MBX48313.1"/>
    <property type="molecule type" value="Transcribed_RNA"/>
</dbReference>
<name>A0A2P2P0R3_RHIMU</name>
<proteinExistence type="predicted"/>
<sequence>MGSVFLLSFSASEVKTHKSVVLPLTDGMSVAEKSLPATEIGLEHSCAKGDENVDIRMFLRAAFILELSEFC</sequence>
<organism evidence="1">
    <name type="scientific">Rhizophora mucronata</name>
    <name type="common">Asiatic mangrove</name>
    <dbReference type="NCBI Taxonomy" id="61149"/>
    <lineage>
        <taxon>Eukaryota</taxon>
        <taxon>Viridiplantae</taxon>
        <taxon>Streptophyta</taxon>
        <taxon>Embryophyta</taxon>
        <taxon>Tracheophyta</taxon>
        <taxon>Spermatophyta</taxon>
        <taxon>Magnoliopsida</taxon>
        <taxon>eudicotyledons</taxon>
        <taxon>Gunneridae</taxon>
        <taxon>Pentapetalae</taxon>
        <taxon>rosids</taxon>
        <taxon>fabids</taxon>
        <taxon>Malpighiales</taxon>
        <taxon>Rhizophoraceae</taxon>
        <taxon>Rhizophora</taxon>
    </lineage>
</organism>
<evidence type="ECO:0000313" key="1">
    <source>
        <dbReference type="EMBL" id="MBX48313.1"/>
    </source>
</evidence>
<protein>
    <submittedName>
        <fullName evidence="1">Uncharacterized protein</fullName>
    </submittedName>
</protein>